<reference evidence="2 3" key="1">
    <citation type="submission" date="2024-04" db="EMBL/GenBank/DDBJ databases">
        <authorList>
            <person name="Fracassetti M."/>
        </authorList>
    </citation>
    <scope>NUCLEOTIDE SEQUENCE [LARGE SCALE GENOMIC DNA]</scope>
</reference>
<accession>A0AAV2FX53</accession>
<feature type="compositionally biased region" description="Polar residues" evidence="1">
    <location>
        <begin position="1"/>
        <end position="21"/>
    </location>
</feature>
<dbReference type="Proteomes" id="UP001497516">
    <property type="component" value="Chromosome 7"/>
</dbReference>
<feature type="region of interest" description="Disordered" evidence="1">
    <location>
        <begin position="1"/>
        <end position="98"/>
    </location>
</feature>
<organism evidence="2 3">
    <name type="scientific">Linum trigynum</name>
    <dbReference type="NCBI Taxonomy" id="586398"/>
    <lineage>
        <taxon>Eukaryota</taxon>
        <taxon>Viridiplantae</taxon>
        <taxon>Streptophyta</taxon>
        <taxon>Embryophyta</taxon>
        <taxon>Tracheophyta</taxon>
        <taxon>Spermatophyta</taxon>
        <taxon>Magnoliopsida</taxon>
        <taxon>eudicotyledons</taxon>
        <taxon>Gunneridae</taxon>
        <taxon>Pentapetalae</taxon>
        <taxon>rosids</taxon>
        <taxon>fabids</taxon>
        <taxon>Malpighiales</taxon>
        <taxon>Linaceae</taxon>
        <taxon>Linum</taxon>
    </lineage>
</organism>
<proteinExistence type="predicted"/>
<sequence>MKINATSVSKMDDLSNVSQKGTHQKLSKVSIPLAKDFGQSKPMNDLKSPSSTPIKSGAGKGPSKEAKSGHQPKMKTPSSSAAKDQRFNNIGLPEKGISNGRKIEFVSAKADVNSVQEHTQHPYANSTAGTSGDVVAAMAVENW</sequence>
<protein>
    <submittedName>
        <fullName evidence="2">Uncharacterized protein</fullName>
    </submittedName>
</protein>
<name>A0AAV2FX53_9ROSI</name>
<dbReference type="AlphaFoldDB" id="A0AAV2FX53"/>
<gene>
    <name evidence="2" type="ORF">LTRI10_LOCUS42604</name>
</gene>
<evidence type="ECO:0000313" key="2">
    <source>
        <dbReference type="EMBL" id="CAL1402617.1"/>
    </source>
</evidence>
<keyword evidence="3" id="KW-1185">Reference proteome</keyword>
<dbReference type="EMBL" id="OZ034820">
    <property type="protein sequence ID" value="CAL1402617.1"/>
    <property type="molecule type" value="Genomic_DNA"/>
</dbReference>
<evidence type="ECO:0000256" key="1">
    <source>
        <dbReference type="SAM" id="MobiDB-lite"/>
    </source>
</evidence>
<evidence type="ECO:0000313" key="3">
    <source>
        <dbReference type="Proteomes" id="UP001497516"/>
    </source>
</evidence>